<comment type="caution">
    <text evidence="2">The sequence shown here is derived from an EMBL/GenBank/DDBJ whole genome shotgun (WGS) entry which is preliminary data.</text>
</comment>
<feature type="chain" id="PRO_5046770302" description="Secreted protein" evidence="1">
    <location>
        <begin position="27"/>
        <end position="136"/>
    </location>
</feature>
<evidence type="ECO:0008006" key="4">
    <source>
        <dbReference type="Google" id="ProtNLM"/>
    </source>
</evidence>
<evidence type="ECO:0000313" key="2">
    <source>
        <dbReference type="EMBL" id="GHA09249.1"/>
    </source>
</evidence>
<accession>A0ABQ3CG95</accession>
<protein>
    <recommendedName>
        <fullName evidence="4">Secreted protein</fullName>
    </recommendedName>
</protein>
<organism evidence="2 3">
    <name type="scientific">Streptomyces canarius</name>
    <dbReference type="NCBI Taxonomy" id="285453"/>
    <lineage>
        <taxon>Bacteria</taxon>
        <taxon>Bacillati</taxon>
        <taxon>Actinomycetota</taxon>
        <taxon>Actinomycetes</taxon>
        <taxon>Kitasatosporales</taxon>
        <taxon>Streptomycetaceae</taxon>
        <taxon>Streptomyces</taxon>
    </lineage>
</organism>
<keyword evidence="3" id="KW-1185">Reference proteome</keyword>
<evidence type="ECO:0000256" key="1">
    <source>
        <dbReference type="SAM" id="SignalP"/>
    </source>
</evidence>
<name>A0ABQ3CG95_9ACTN</name>
<feature type="signal peptide" evidence="1">
    <location>
        <begin position="1"/>
        <end position="26"/>
    </location>
</feature>
<keyword evidence="1" id="KW-0732">Signal</keyword>
<gene>
    <name evidence="2" type="primary">yndA</name>
    <name evidence="2" type="ORF">GCM10010345_12130</name>
</gene>
<dbReference type="EMBL" id="BMVN01000003">
    <property type="protein sequence ID" value="GHA09249.1"/>
    <property type="molecule type" value="Genomic_DNA"/>
</dbReference>
<proteinExistence type="predicted"/>
<dbReference type="RefSeq" id="WP_189882992.1">
    <property type="nucleotide sequence ID" value="NZ_BMVN01000003.1"/>
</dbReference>
<reference evidence="3" key="1">
    <citation type="journal article" date="2019" name="Int. J. Syst. Evol. Microbiol.">
        <title>The Global Catalogue of Microorganisms (GCM) 10K type strain sequencing project: providing services to taxonomists for standard genome sequencing and annotation.</title>
        <authorList>
            <consortium name="The Broad Institute Genomics Platform"/>
            <consortium name="The Broad Institute Genome Sequencing Center for Infectious Disease"/>
            <person name="Wu L."/>
            <person name="Ma J."/>
        </authorList>
    </citation>
    <scope>NUCLEOTIDE SEQUENCE [LARGE SCALE GENOMIC DNA]</scope>
    <source>
        <strain evidence="3">JCM 4733</strain>
    </source>
</reference>
<dbReference type="Proteomes" id="UP000653644">
    <property type="component" value="Unassembled WGS sequence"/>
</dbReference>
<sequence>MKLRKWIAVSSATAALSLFAAPHAQAGPGEWDDLGYRHFYDDGADYYPYRTSAVKSGGGNFKVCINTASTGDGPQDIYILEEDDPGYPDTPVGEYLYEPGCWVFRNIGSFVDGSNHRAEFYIRTNDPSAMSVHYYD</sequence>
<evidence type="ECO:0000313" key="3">
    <source>
        <dbReference type="Proteomes" id="UP000653644"/>
    </source>
</evidence>